<gene>
    <name evidence="3" type="ORF">FPOA_09205</name>
</gene>
<sequence>MMVYDSDQRARLRARQFQRLHAESSSNPDGPLPFCDLLTHEVLTLASKLEPDPNRKLDDGEADWDPNWIKTQQSLATTLRHFTAAAQRLGNSSGQTDQTPDPQPAPPDVVDEKRLHAREVGPKDKTESIPNAHRTRVQDPEEQIQRHGIMLAEKDTAIVEMQRQVEKMQNLVTNADETMSRSAVQFEMDMKKMKEELARERILRQELEAKEKDLVEEKRVRVMGSTKSGRVRGGPAVLNDENKDALDFLIELMLMRTRARTRDA</sequence>
<accession>A0A1B8AQQ9</accession>
<name>A0A1B8AQQ9_FUSPO</name>
<dbReference type="AlphaFoldDB" id="A0A1B8AQQ9"/>
<reference evidence="3 4" key="1">
    <citation type="submission" date="2016-06" db="EMBL/GenBank/DDBJ databases">
        <title>Living apart together: crosstalk between the core and supernumerary genomes in a fungal plant pathogen.</title>
        <authorList>
            <person name="Vanheule A."/>
            <person name="Audenaert K."/>
            <person name="Warris S."/>
            <person name="Van De Geest H."/>
            <person name="Schijlen E."/>
            <person name="Hofte M."/>
            <person name="De Saeger S."/>
            <person name="Haesaert G."/>
            <person name="Waalwijk C."/>
            <person name="Van Der Lee T."/>
        </authorList>
    </citation>
    <scope>NUCLEOTIDE SEQUENCE [LARGE SCALE GENOMIC DNA]</scope>
    <source>
        <strain evidence="3 4">2516</strain>
    </source>
</reference>
<protein>
    <submittedName>
        <fullName evidence="3">Uncharacterized protein</fullName>
    </submittedName>
</protein>
<organism evidence="3 4">
    <name type="scientific">Fusarium poae</name>
    <dbReference type="NCBI Taxonomy" id="36050"/>
    <lineage>
        <taxon>Eukaryota</taxon>
        <taxon>Fungi</taxon>
        <taxon>Dikarya</taxon>
        <taxon>Ascomycota</taxon>
        <taxon>Pezizomycotina</taxon>
        <taxon>Sordariomycetes</taxon>
        <taxon>Hypocreomycetidae</taxon>
        <taxon>Hypocreales</taxon>
        <taxon>Nectriaceae</taxon>
        <taxon>Fusarium</taxon>
    </lineage>
</organism>
<keyword evidence="4" id="KW-1185">Reference proteome</keyword>
<dbReference type="Proteomes" id="UP000091967">
    <property type="component" value="Unassembled WGS sequence"/>
</dbReference>
<keyword evidence="1" id="KW-0175">Coiled coil</keyword>
<evidence type="ECO:0000313" key="4">
    <source>
        <dbReference type="Proteomes" id="UP000091967"/>
    </source>
</evidence>
<evidence type="ECO:0000256" key="1">
    <source>
        <dbReference type="SAM" id="Coils"/>
    </source>
</evidence>
<proteinExistence type="predicted"/>
<comment type="caution">
    <text evidence="3">The sequence shown here is derived from an EMBL/GenBank/DDBJ whole genome shotgun (WGS) entry which is preliminary data.</text>
</comment>
<feature type="coiled-coil region" evidence="1">
    <location>
        <begin position="151"/>
        <end position="220"/>
    </location>
</feature>
<evidence type="ECO:0000313" key="3">
    <source>
        <dbReference type="EMBL" id="OBS22882.1"/>
    </source>
</evidence>
<feature type="region of interest" description="Disordered" evidence="2">
    <location>
        <begin position="90"/>
        <end position="110"/>
    </location>
</feature>
<dbReference type="EMBL" id="LYXU01000003">
    <property type="protein sequence ID" value="OBS22882.1"/>
    <property type="molecule type" value="Genomic_DNA"/>
</dbReference>
<evidence type="ECO:0000256" key="2">
    <source>
        <dbReference type="SAM" id="MobiDB-lite"/>
    </source>
</evidence>